<feature type="non-terminal residue" evidence="1">
    <location>
        <position position="1"/>
    </location>
</feature>
<dbReference type="Proteomes" id="UP000799118">
    <property type="component" value="Unassembled WGS sequence"/>
</dbReference>
<name>A0A6A4H8Y6_9AGAR</name>
<protein>
    <recommendedName>
        <fullName evidence="3">hAT-like transposase RNase-H fold domain-containing protein</fullName>
    </recommendedName>
</protein>
<sequence>LPCDIATRWNFTYNMLTAFLEMKEIVHKFLDSSSNALTNYMLMESEWDAVKDLVHVLKDATEFFSSNSPNISAVIPAMDKLDENFAIGILDDQVLSVPLQHAVSIGEKTMNKYYELSDSSDIYRVSM</sequence>
<dbReference type="InterPro" id="IPR012337">
    <property type="entry name" value="RNaseH-like_sf"/>
</dbReference>
<keyword evidence="2" id="KW-1185">Reference proteome</keyword>
<dbReference type="SUPFAM" id="SSF53098">
    <property type="entry name" value="Ribonuclease H-like"/>
    <property type="match status" value="1"/>
</dbReference>
<gene>
    <name evidence="1" type="ORF">BT96DRAFT_771873</name>
</gene>
<evidence type="ECO:0000313" key="1">
    <source>
        <dbReference type="EMBL" id="KAE9394220.1"/>
    </source>
</evidence>
<evidence type="ECO:0008006" key="3">
    <source>
        <dbReference type="Google" id="ProtNLM"/>
    </source>
</evidence>
<accession>A0A6A4H8Y6</accession>
<dbReference type="EMBL" id="ML769554">
    <property type="protein sequence ID" value="KAE9394220.1"/>
    <property type="molecule type" value="Genomic_DNA"/>
</dbReference>
<proteinExistence type="predicted"/>
<dbReference type="OrthoDB" id="3359487at2759"/>
<dbReference type="AlphaFoldDB" id="A0A6A4H8Y6"/>
<reference evidence="1" key="1">
    <citation type="journal article" date="2019" name="Environ. Microbiol.">
        <title>Fungal ecological strategies reflected in gene transcription - a case study of two litter decomposers.</title>
        <authorList>
            <person name="Barbi F."/>
            <person name="Kohler A."/>
            <person name="Barry K."/>
            <person name="Baskaran P."/>
            <person name="Daum C."/>
            <person name="Fauchery L."/>
            <person name="Ihrmark K."/>
            <person name="Kuo A."/>
            <person name="LaButti K."/>
            <person name="Lipzen A."/>
            <person name="Morin E."/>
            <person name="Grigoriev I.V."/>
            <person name="Henrissat B."/>
            <person name="Lindahl B."/>
            <person name="Martin F."/>
        </authorList>
    </citation>
    <scope>NUCLEOTIDE SEQUENCE</scope>
    <source>
        <strain evidence="1">JB14</strain>
    </source>
</reference>
<feature type="non-terminal residue" evidence="1">
    <location>
        <position position="127"/>
    </location>
</feature>
<evidence type="ECO:0000313" key="2">
    <source>
        <dbReference type="Proteomes" id="UP000799118"/>
    </source>
</evidence>
<organism evidence="1 2">
    <name type="scientific">Gymnopus androsaceus JB14</name>
    <dbReference type="NCBI Taxonomy" id="1447944"/>
    <lineage>
        <taxon>Eukaryota</taxon>
        <taxon>Fungi</taxon>
        <taxon>Dikarya</taxon>
        <taxon>Basidiomycota</taxon>
        <taxon>Agaricomycotina</taxon>
        <taxon>Agaricomycetes</taxon>
        <taxon>Agaricomycetidae</taxon>
        <taxon>Agaricales</taxon>
        <taxon>Marasmiineae</taxon>
        <taxon>Omphalotaceae</taxon>
        <taxon>Gymnopus</taxon>
    </lineage>
</organism>